<comment type="caution">
    <text evidence="1">The sequence shown here is derived from an EMBL/GenBank/DDBJ whole genome shotgun (WGS) entry which is preliminary data.</text>
</comment>
<reference evidence="1 2" key="1">
    <citation type="submission" date="2019-05" db="EMBL/GenBank/DDBJ databases">
        <title>Another draft genome of Portunus trituberculatus and its Hox gene families provides insights of decapod evolution.</title>
        <authorList>
            <person name="Jeong J.-H."/>
            <person name="Song I."/>
            <person name="Kim S."/>
            <person name="Choi T."/>
            <person name="Kim D."/>
            <person name="Ryu S."/>
            <person name="Kim W."/>
        </authorList>
    </citation>
    <scope>NUCLEOTIDE SEQUENCE [LARGE SCALE GENOMIC DNA]</scope>
    <source>
        <tissue evidence="1">Muscle</tissue>
    </source>
</reference>
<accession>A0A5B7IJR8</accession>
<evidence type="ECO:0000313" key="1">
    <source>
        <dbReference type="EMBL" id="MPC82543.1"/>
    </source>
</evidence>
<evidence type="ECO:0000313" key="2">
    <source>
        <dbReference type="Proteomes" id="UP000324222"/>
    </source>
</evidence>
<gene>
    <name evidence="1" type="ORF">E2C01_077215</name>
</gene>
<name>A0A5B7IJR8_PORTR</name>
<proteinExistence type="predicted"/>
<keyword evidence="2" id="KW-1185">Reference proteome</keyword>
<organism evidence="1 2">
    <name type="scientific">Portunus trituberculatus</name>
    <name type="common">Swimming crab</name>
    <name type="synonym">Neptunus trituberculatus</name>
    <dbReference type="NCBI Taxonomy" id="210409"/>
    <lineage>
        <taxon>Eukaryota</taxon>
        <taxon>Metazoa</taxon>
        <taxon>Ecdysozoa</taxon>
        <taxon>Arthropoda</taxon>
        <taxon>Crustacea</taxon>
        <taxon>Multicrustacea</taxon>
        <taxon>Malacostraca</taxon>
        <taxon>Eumalacostraca</taxon>
        <taxon>Eucarida</taxon>
        <taxon>Decapoda</taxon>
        <taxon>Pleocyemata</taxon>
        <taxon>Brachyura</taxon>
        <taxon>Eubrachyura</taxon>
        <taxon>Portunoidea</taxon>
        <taxon>Portunidae</taxon>
        <taxon>Portuninae</taxon>
        <taxon>Portunus</taxon>
    </lineage>
</organism>
<sequence>MRFRRGPVALGSADNAIRLSSQPRLVLQEGVRALHSIDTVRTNIVYH</sequence>
<dbReference type="AlphaFoldDB" id="A0A5B7IJR8"/>
<protein>
    <submittedName>
        <fullName evidence="1">Uncharacterized protein</fullName>
    </submittedName>
</protein>
<dbReference type="Proteomes" id="UP000324222">
    <property type="component" value="Unassembled WGS sequence"/>
</dbReference>
<dbReference type="EMBL" id="VSRR010060082">
    <property type="protein sequence ID" value="MPC82543.1"/>
    <property type="molecule type" value="Genomic_DNA"/>
</dbReference>